<dbReference type="GO" id="GO:0005524">
    <property type="term" value="F:ATP binding"/>
    <property type="evidence" value="ECO:0007669"/>
    <property type="project" value="InterPro"/>
</dbReference>
<dbReference type="PROSITE" id="PS50893">
    <property type="entry name" value="ABC_TRANSPORTER_2"/>
    <property type="match status" value="1"/>
</dbReference>
<evidence type="ECO:0000259" key="1">
    <source>
        <dbReference type="PROSITE" id="PS50893"/>
    </source>
</evidence>
<dbReference type="PANTHER" id="PTHR42794">
    <property type="entry name" value="HEMIN IMPORT ATP-BINDING PROTEIN HMUV"/>
    <property type="match status" value="1"/>
</dbReference>
<evidence type="ECO:0000313" key="3">
    <source>
        <dbReference type="Proteomes" id="UP000005551"/>
    </source>
</evidence>
<dbReference type="PANTHER" id="PTHR42794:SF2">
    <property type="entry name" value="ABC TRANSPORTER ATP-BINDING PROTEIN"/>
    <property type="match status" value="1"/>
</dbReference>
<evidence type="ECO:0000313" key="2">
    <source>
        <dbReference type="EMBL" id="EIM78702.1"/>
    </source>
</evidence>
<dbReference type="STRING" id="1189621.A3SI_01431"/>
<proteinExistence type="predicted"/>
<name>I5CA50_9BACT</name>
<dbReference type="EMBL" id="AJYA01000002">
    <property type="protein sequence ID" value="EIM78702.1"/>
    <property type="molecule type" value="Genomic_DNA"/>
</dbReference>
<reference evidence="2 3" key="1">
    <citation type="submission" date="2012-05" db="EMBL/GenBank/DDBJ databases">
        <title>Genome sequence of Nitritalea halalkaliphila LW7.</title>
        <authorList>
            <person name="Jangir P.K."/>
            <person name="Singh A."/>
            <person name="Shivaji S."/>
            <person name="Sharma R."/>
        </authorList>
    </citation>
    <scope>NUCLEOTIDE SEQUENCE [LARGE SCALE GENOMIC DNA]</scope>
    <source>
        <strain evidence="2 3">LW7</strain>
    </source>
</reference>
<keyword evidence="3" id="KW-1185">Reference proteome</keyword>
<protein>
    <submittedName>
        <fullName evidence="2">ABC transporter-like protein</fullName>
    </submittedName>
</protein>
<dbReference type="InterPro" id="IPR027417">
    <property type="entry name" value="P-loop_NTPase"/>
</dbReference>
<dbReference type="Pfam" id="PF00005">
    <property type="entry name" value="ABC_tran"/>
    <property type="match status" value="1"/>
</dbReference>
<gene>
    <name evidence="2" type="ORF">A3SI_01431</name>
</gene>
<dbReference type="SUPFAM" id="SSF52540">
    <property type="entry name" value="P-loop containing nucleoside triphosphate hydrolases"/>
    <property type="match status" value="1"/>
</dbReference>
<comment type="caution">
    <text evidence="2">The sequence shown here is derived from an EMBL/GenBank/DDBJ whole genome shotgun (WGS) entry which is preliminary data.</text>
</comment>
<dbReference type="GO" id="GO:0016887">
    <property type="term" value="F:ATP hydrolysis activity"/>
    <property type="evidence" value="ECO:0007669"/>
    <property type="project" value="InterPro"/>
</dbReference>
<dbReference type="Gene3D" id="3.40.50.300">
    <property type="entry name" value="P-loop containing nucleotide triphosphate hydrolases"/>
    <property type="match status" value="1"/>
</dbReference>
<accession>I5CA50</accession>
<organism evidence="2 3">
    <name type="scientific">Nitritalea halalkaliphila LW7</name>
    <dbReference type="NCBI Taxonomy" id="1189621"/>
    <lineage>
        <taxon>Bacteria</taxon>
        <taxon>Pseudomonadati</taxon>
        <taxon>Bacteroidota</taxon>
        <taxon>Cytophagia</taxon>
        <taxon>Cytophagales</taxon>
        <taxon>Cyclobacteriaceae</taxon>
        <taxon>Nitritalea</taxon>
    </lineage>
</organism>
<dbReference type="Proteomes" id="UP000005551">
    <property type="component" value="Unassembled WGS sequence"/>
</dbReference>
<dbReference type="InterPro" id="IPR003439">
    <property type="entry name" value="ABC_transporter-like_ATP-bd"/>
</dbReference>
<sequence>MLLQGQDVRQAPIEMLSRHLAVVLTGRHAAANLKVEELVALGRIPHTGWTGRLRPVDQEAITQALTQTGAAYLRGRLVHELSDGQRQKVFIARALAQETELLILDEPTAHLDLPNRYLIMQLLREVAHKQHKAVLVVTHDLDIAIETADVFWLMRCGAPLLSGSPEDLILSGELASLFEGSQLYFDRLQGSMRFQASAAQRGFPGIPWRSSGSAKPS</sequence>
<dbReference type="AlphaFoldDB" id="I5CA50"/>
<feature type="domain" description="ABC transporter" evidence="1">
    <location>
        <begin position="3"/>
        <end position="181"/>
    </location>
</feature>